<dbReference type="AlphaFoldDB" id="A0A418ZYA5"/>
<protein>
    <submittedName>
        <fullName evidence="2">Uncharacterized protein</fullName>
    </submittedName>
</protein>
<keyword evidence="3" id="KW-1185">Reference proteome</keyword>
<feature type="signal peptide" evidence="1">
    <location>
        <begin position="1"/>
        <end position="20"/>
    </location>
</feature>
<evidence type="ECO:0000313" key="2">
    <source>
        <dbReference type="EMBL" id="RJL05479.1"/>
    </source>
</evidence>
<proteinExistence type="predicted"/>
<dbReference type="Proteomes" id="UP000285530">
    <property type="component" value="Unassembled WGS sequence"/>
</dbReference>
<dbReference type="RefSeq" id="WP_119885872.1">
    <property type="nucleotide sequence ID" value="NZ_CP067172.1"/>
</dbReference>
<reference evidence="2 3" key="1">
    <citation type="submission" date="2018-09" db="EMBL/GenBank/DDBJ databases">
        <title>Paracoccus onubensis nov. sp. a moderate halophilic bacterium isolated from Gruta de las Maravillas (Aracena, Spain).</title>
        <authorList>
            <person name="Jurado V."/>
            <person name="Gutierrez-Patricio S."/>
            <person name="Gonzalez-Pimentel J.L."/>
            <person name="Laiz L."/>
            <person name="Saiz-Jimenez C."/>
        </authorList>
    </citation>
    <scope>NUCLEOTIDE SEQUENCE [LARGE SCALE GENOMIC DNA]</scope>
    <source>
        <strain evidence="2 3">DSM 19484</strain>
    </source>
</reference>
<keyword evidence="1" id="KW-0732">Signal</keyword>
<dbReference type="OrthoDB" id="7770312at2"/>
<gene>
    <name evidence="2" type="ORF">D3P06_06960</name>
</gene>
<evidence type="ECO:0000313" key="3">
    <source>
        <dbReference type="Proteomes" id="UP000285530"/>
    </source>
</evidence>
<sequence length="137" mass="14319">MKLFLKGAMLAALAGTPAIAWQTQTDFRGLVINDLVQGPLEIKVICDPGGAFIPAADQAILTLEGQLPDGPFTLSADTGSVSGTLEAGLISNRNGGIWTSFARLLMTGSRFDLTVADQTITIQTKSALPETCLPGRS</sequence>
<accession>A0A418ZYA5</accession>
<dbReference type="EMBL" id="QZEV01000023">
    <property type="protein sequence ID" value="RJL05479.1"/>
    <property type="molecule type" value="Genomic_DNA"/>
</dbReference>
<comment type="caution">
    <text evidence="2">The sequence shown here is derived from an EMBL/GenBank/DDBJ whole genome shotgun (WGS) entry which is preliminary data.</text>
</comment>
<feature type="chain" id="PRO_5019060996" evidence="1">
    <location>
        <begin position="21"/>
        <end position="137"/>
    </location>
</feature>
<organism evidence="2 3">
    <name type="scientific">Paracoccus aestuarii</name>
    <dbReference type="NCBI Taxonomy" id="453842"/>
    <lineage>
        <taxon>Bacteria</taxon>
        <taxon>Pseudomonadati</taxon>
        <taxon>Pseudomonadota</taxon>
        <taxon>Alphaproteobacteria</taxon>
        <taxon>Rhodobacterales</taxon>
        <taxon>Paracoccaceae</taxon>
        <taxon>Paracoccus</taxon>
    </lineage>
</organism>
<name>A0A418ZYA5_9RHOB</name>
<evidence type="ECO:0000256" key="1">
    <source>
        <dbReference type="SAM" id="SignalP"/>
    </source>
</evidence>